<dbReference type="EMBL" id="MFNF01000057">
    <property type="protein sequence ID" value="OGG99360.1"/>
    <property type="molecule type" value="Genomic_DNA"/>
</dbReference>
<dbReference type="InterPro" id="IPR003445">
    <property type="entry name" value="Cat_transpt"/>
</dbReference>
<dbReference type="GO" id="GO:0005886">
    <property type="term" value="C:plasma membrane"/>
    <property type="evidence" value="ECO:0007669"/>
    <property type="project" value="UniProtKB-SubCell"/>
</dbReference>
<reference evidence="9 10" key="1">
    <citation type="journal article" date="2016" name="Nat. Commun.">
        <title>Thousands of microbial genomes shed light on interconnected biogeochemical processes in an aquifer system.</title>
        <authorList>
            <person name="Anantharaman K."/>
            <person name="Brown C.T."/>
            <person name="Hug L.A."/>
            <person name="Sharon I."/>
            <person name="Castelle C.J."/>
            <person name="Probst A.J."/>
            <person name="Thomas B.C."/>
            <person name="Singh A."/>
            <person name="Wilkins M.J."/>
            <person name="Karaoz U."/>
            <person name="Brodie E.L."/>
            <person name="Williams K.H."/>
            <person name="Hubbard S.S."/>
            <person name="Banfield J.F."/>
        </authorList>
    </citation>
    <scope>NUCLEOTIDE SEQUENCE [LARGE SCALE GENOMIC DNA]</scope>
</reference>
<dbReference type="AlphaFoldDB" id="A0A1F6GMS3"/>
<keyword evidence="7 8" id="KW-0472">Membrane</keyword>
<evidence type="ECO:0000256" key="4">
    <source>
        <dbReference type="ARBA" id="ARBA00022692"/>
    </source>
</evidence>
<evidence type="ECO:0000256" key="2">
    <source>
        <dbReference type="ARBA" id="ARBA00022448"/>
    </source>
</evidence>
<keyword evidence="6" id="KW-0406">Ion transport</keyword>
<dbReference type="GO" id="GO:0008324">
    <property type="term" value="F:monoatomic cation transmembrane transporter activity"/>
    <property type="evidence" value="ECO:0007669"/>
    <property type="project" value="InterPro"/>
</dbReference>
<feature type="transmembrane region" description="Helical" evidence="8">
    <location>
        <begin position="165"/>
        <end position="184"/>
    </location>
</feature>
<evidence type="ECO:0000256" key="1">
    <source>
        <dbReference type="ARBA" id="ARBA00004651"/>
    </source>
</evidence>
<feature type="transmembrane region" description="Helical" evidence="8">
    <location>
        <begin position="291"/>
        <end position="308"/>
    </location>
</feature>
<evidence type="ECO:0000313" key="10">
    <source>
        <dbReference type="Proteomes" id="UP000177583"/>
    </source>
</evidence>
<comment type="subcellular location">
    <subcellularLocation>
        <location evidence="1">Cell membrane</location>
        <topology evidence="1">Multi-pass membrane protein</topology>
    </subcellularLocation>
</comment>
<keyword evidence="4 8" id="KW-0812">Transmembrane</keyword>
<evidence type="ECO:0000256" key="5">
    <source>
        <dbReference type="ARBA" id="ARBA00022989"/>
    </source>
</evidence>
<proteinExistence type="predicted"/>
<feature type="transmembrane region" description="Helical" evidence="8">
    <location>
        <begin position="128"/>
        <end position="153"/>
    </location>
</feature>
<feature type="transmembrane region" description="Helical" evidence="8">
    <location>
        <begin position="20"/>
        <end position="39"/>
    </location>
</feature>
<evidence type="ECO:0000256" key="8">
    <source>
        <dbReference type="SAM" id="Phobius"/>
    </source>
</evidence>
<feature type="transmembrane region" description="Helical" evidence="8">
    <location>
        <begin position="196"/>
        <end position="215"/>
    </location>
</feature>
<dbReference type="GO" id="GO:0030001">
    <property type="term" value="P:metal ion transport"/>
    <property type="evidence" value="ECO:0007669"/>
    <property type="project" value="UniProtKB-ARBA"/>
</dbReference>
<accession>A0A1F6GMS3</accession>
<keyword evidence="2" id="KW-0813">Transport</keyword>
<evidence type="ECO:0000256" key="6">
    <source>
        <dbReference type="ARBA" id="ARBA00023065"/>
    </source>
</evidence>
<dbReference type="Proteomes" id="UP000177583">
    <property type="component" value="Unassembled WGS sequence"/>
</dbReference>
<sequence length="446" mass="48050">MSTSNPAPLPIPKGFLNVSAPKLVLGGYLSYVLIGWIALAMPASSNRPISLLDHLFTAMSALSTTGLVTVDVGKDYTFLGQLVITLLIQAGGIGYMTFGSFVMLVTAKRLSELRGKISKATFALPDKFDVNGFIIQVIAFTFICETIGAAALYTVFKAKGMESPVWSSIFHSISAFCTAGFGLYSDSFASYRDDFWINLILSALSLIGGIGFIVLVDLWKTFRGQNKNLTFTSKVILSITFWFLVLGTLLFFWIEPSIQNLSPDSRLQAAFFQVMSASTTVGFNTIPLDSLAAPVVLLLVVLMAFGASPSGTGGGLKSTTFSALIGLVKSTLKGRSSIRFLKREIPGSRLQAATASFAYYLAILVVSMFVFFLTEKQDPMKLLFEATSAMGTVGMSMGITGNLTDLGKINLVLLMLIGRVGFLTFGMAISTHDETPEELVDNELVV</sequence>
<feature type="transmembrane region" description="Helical" evidence="8">
    <location>
        <begin position="353"/>
        <end position="374"/>
    </location>
</feature>
<evidence type="ECO:0000256" key="7">
    <source>
        <dbReference type="ARBA" id="ARBA00023136"/>
    </source>
</evidence>
<keyword evidence="5 8" id="KW-1133">Transmembrane helix</keyword>
<feature type="transmembrane region" description="Helical" evidence="8">
    <location>
        <begin position="235"/>
        <end position="254"/>
    </location>
</feature>
<comment type="caution">
    <text evidence="9">The sequence shown here is derived from an EMBL/GenBank/DDBJ whole genome shotgun (WGS) entry which is preliminary data.</text>
</comment>
<dbReference type="PANTHER" id="PTHR32024:SF1">
    <property type="entry name" value="KTR SYSTEM POTASSIUM UPTAKE PROTEIN B"/>
    <property type="match status" value="1"/>
</dbReference>
<evidence type="ECO:0000256" key="3">
    <source>
        <dbReference type="ARBA" id="ARBA00022475"/>
    </source>
</evidence>
<feature type="transmembrane region" description="Helical" evidence="8">
    <location>
        <begin position="82"/>
        <end position="107"/>
    </location>
</feature>
<dbReference type="PANTHER" id="PTHR32024">
    <property type="entry name" value="TRK SYSTEM POTASSIUM UPTAKE PROTEIN TRKG-RELATED"/>
    <property type="match status" value="1"/>
</dbReference>
<gene>
    <name evidence="9" type="ORF">A2557_12220</name>
</gene>
<keyword evidence="3" id="KW-1003">Cell membrane</keyword>
<protein>
    <submittedName>
        <fullName evidence="9">Potassium transporter KtrB</fullName>
    </submittedName>
</protein>
<organism evidence="9 10">
    <name type="scientific">Candidatus Lambdaproteobacteria bacterium RIFOXYD2_FULL_56_26</name>
    <dbReference type="NCBI Taxonomy" id="1817773"/>
    <lineage>
        <taxon>Bacteria</taxon>
        <taxon>Pseudomonadati</taxon>
        <taxon>Pseudomonadota</taxon>
        <taxon>Candidatus Lambdaproteobacteria</taxon>
    </lineage>
</organism>
<name>A0A1F6GMS3_9PROT</name>
<dbReference type="Pfam" id="PF02386">
    <property type="entry name" value="TrkH"/>
    <property type="match status" value="1"/>
</dbReference>
<evidence type="ECO:0000313" key="9">
    <source>
        <dbReference type="EMBL" id="OGG99360.1"/>
    </source>
</evidence>
<feature type="transmembrane region" description="Helical" evidence="8">
    <location>
        <begin position="411"/>
        <end position="429"/>
    </location>
</feature>